<comment type="caution">
    <text evidence="1">The sequence shown here is derived from an EMBL/GenBank/DDBJ whole genome shotgun (WGS) entry which is preliminary data.</text>
</comment>
<proteinExistence type="predicted"/>
<organism evidence="1 2">
    <name type="scientific">Pseudonocardia bannensis</name>
    <dbReference type="NCBI Taxonomy" id="630973"/>
    <lineage>
        <taxon>Bacteria</taxon>
        <taxon>Bacillati</taxon>
        <taxon>Actinomycetota</taxon>
        <taxon>Actinomycetes</taxon>
        <taxon>Pseudonocardiales</taxon>
        <taxon>Pseudonocardiaceae</taxon>
        <taxon>Pseudonocardia</taxon>
    </lineage>
</organism>
<dbReference type="EMBL" id="JAAXKZ010000021">
    <property type="protein sequence ID" value="NMH91650.1"/>
    <property type="molecule type" value="Genomic_DNA"/>
</dbReference>
<evidence type="ECO:0000313" key="2">
    <source>
        <dbReference type="Proteomes" id="UP000586918"/>
    </source>
</evidence>
<reference evidence="1 2" key="1">
    <citation type="submission" date="2020-04" db="EMBL/GenBank/DDBJ databases">
        <authorList>
            <person name="Klaysubun C."/>
            <person name="Duangmal K."/>
            <person name="Lipun K."/>
        </authorList>
    </citation>
    <scope>NUCLEOTIDE SEQUENCE [LARGE SCALE GENOMIC DNA]</scope>
    <source>
        <strain evidence="1 2">DSM 45300</strain>
    </source>
</reference>
<keyword evidence="2" id="KW-1185">Reference proteome</keyword>
<protein>
    <submittedName>
        <fullName evidence="1">DUF3987 domain-containing protein</fullName>
    </submittedName>
</protein>
<dbReference type="Pfam" id="PF13148">
    <property type="entry name" value="DUF3987"/>
    <property type="match status" value="1"/>
</dbReference>
<evidence type="ECO:0000313" key="1">
    <source>
        <dbReference type="EMBL" id="NMH91650.1"/>
    </source>
</evidence>
<accession>A0A848DG65</accession>
<dbReference type="AlphaFoldDB" id="A0A848DG65"/>
<sequence length="469" mass="50373">MVLAIAEFTQTPLDLPGCLALATLSTAAGGRAELEVRPGWREPLNLYTVVAMPPGSRKSAVFAAMTAPLLEAEQTLVEQARPRIVEAELAKKVAHTEAERRAKDATQARDRFAREEALASAQDAAIAAEEIVVPPLPRLIADDVTTEAAASLLAEQGGRLAVLSAEGGIFSTLAGRYSGGVPSLEVFLKGHAGDLLRVDRKGRPAEHVAKPALTLGLALQPEVLTGIARMPGFRGRGLLARILYSLPENTVGRRRVGAPAVPAPVDRIYTSRVARLVVTLADQPDPLRLRLDEEANHRVLDLERGLEPKLAPHAELAHITDWASKLTGATARIAGLLHLADTLPTAWIQPVPARHIDAAARLGQYFLAHALAVFDRMGADPTVDDARALLDWIGRTGAERFTRRELFSGVSRARFRKVGDLDPALRVLEDHGYLRAEAPAGPTGGRPGSPRWQVHPRAVEAAEAAEIPR</sequence>
<gene>
    <name evidence="1" type="ORF">HF519_08640</name>
</gene>
<name>A0A848DG65_9PSEU</name>
<dbReference type="InterPro" id="IPR025048">
    <property type="entry name" value="DUF3987"/>
</dbReference>
<dbReference type="Proteomes" id="UP000586918">
    <property type="component" value="Unassembled WGS sequence"/>
</dbReference>